<organism evidence="6 7">
    <name type="scientific">Dichanthelium oligosanthes</name>
    <dbReference type="NCBI Taxonomy" id="888268"/>
    <lineage>
        <taxon>Eukaryota</taxon>
        <taxon>Viridiplantae</taxon>
        <taxon>Streptophyta</taxon>
        <taxon>Embryophyta</taxon>
        <taxon>Tracheophyta</taxon>
        <taxon>Spermatophyta</taxon>
        <taxon>Magnoliopsida</taxon>
        <taxon>Liliopsida</taxon>
        <taxon>Poales</taxon>
        <taxon>Poaceae</taxon>
        <taxon>PACMAD clade</taxon>
        <taxon>Panicoideae</taxon>
        <taxon>Panicodae</taxon>
        <taxon>Paniceae</taxon>
        <taxon>Dichantheliinae</taxon>
        <taxon>Dichanthelium</taxon>
    </lineage>
</organism>
<feature type="zinc finger region" description="UBR-type" evidence="4">
    <location>
        <begin position="46"/>
        <end position="129"/>
    </location>
</feature>
<dbReference type="OrthoDB" id="10262564at2759"/>
<dbReference type="STRING" id="888268.A0A1E5V460"/>
<dbReference type="InterPro" id="IPR047506">
    <property type="entry name" value="UBR7-like_UBR-box"/>
</dbReference>
<reference evidence="6 7" key="1">
    <citation type="submission" date="2016-09" db="EMBL/GenBank/DDBJ databases">
        <title>The draft genome of Dichanthelium oligosanthes: A C3 panicoid grass species.</title>
        <authorList>
            <person name="Studer A.J."/>
            <person name="Schnable J.C."/>
            <person name="Brutnell T.P."/>
        </authorList>
    </citation>
    <scope>NUCLEOTIDE SEQUENCE [LARGE SCALE GENOMIC DNA]</scope>
    <source>
        <strain evidence="7">cv. Kellogg 1175</strain>
        <tissue evidence="6">Leaf</tissue>
    </source>
</reference>
<dbReference type="GO" id="GO:0005737">
    <property type="term" value="C:cytoplasm"/>
    <property type="evidence" value="ECO:0007669"/>
    <property type="project" value="TreeGrafter"/>
</dbReference>
<dbReference type="SMART" id="SM00249">
    <property type="entry name" value="PHD"/>
    <property type="match status" value="1"/>
</dbReference>
<feature type="domain" description="UBR-type" evidence="5">
    <location>
        <begin position="46"/>
        <end position="129"/>
    </location>
</feature>
<keyword evidence="1" id="KW-0479">Metal-binding</keyword>
<dbReference type="PANTHER" id="PTHR13513">
    <property type="entry name" value="E3 UBIQUITIN-PROTEIN LIGASE UBR7"/>
    <property type="match status" value="1"/>
</dbReference>
<dbReference type="CDD" id="cd19677">
    <property type="entry name" value="UBR-box_UBR7"/>
    <property type="match status" value="1"/>
</dbReference>
<evidence type="ECO:0000256" key="4">
    <source>
        <dbReference type="PROSITE-ProRule" id="PRU00508"/>
    </source>
</evidence>
<dbReference type="GO" id="GO:0061630">
    <property type="term" value="F:ubiquitin protein ligase activity"/>
    <property type="evidence" value="ECO:0007669"/>
    <property type="project" value="InterPro"/>
</dbReference>
<dbReference type="InterPro" id="IPR003126">
    <property type="entry name" value="Znf_UBR"/>
</dbReference>
<dbReference type="PANTHER" id="PTHR13513:SF9">
    <property type="entry name" value="E3 UBIQUITIN-PROTEIN LIGASE UBR7-RELATED"/>
    <property type="match status" value="1"/>
</dbReference>
<evidence type="ECO:0000256" key="2">
    <source>
        <dbReference type="ARBA" id="ARBA00022771"/>
    </source>
</evidence>
<name>A0A1E5V460_9POAL</name>
<gene>
    <name evidence="6" type="ORF">BAE44_0019025</name>
</gene>
<comment type="caution">
    <text evidence="6">The sequence shown here is derived from an EMBL/GenBank/DDBJ whole genome shotgun (WGS) entry which is preliminary data.</text>
</comment>
<sequence>MADTARDGGDAFLDEAEPTVTIGEYIEGIEAEELEADLVLGGDDGKECTYAGGCLKRQAVFSCLTCVPDGVAGVCTACSLACHDGHEVSLLTLPTHFPSEIVELWTKRKFRCDCGNSKFGGHLCKLCPEKDSQNPENCYNHNFKGSYCTCGRPYPDPEAKEQVEMIQCCICEDWFHEDHIGLNSIEEIPRDEEGEPLYEDFICHKCSPVCYFLKLYPDTIWASVKQNLASQTGPSESTVMEGPSDHANIEKHENGAHVDHMGGEKASMENEKTFMENGSTKDIADPEKANLGSSSGNNCKLGTDLNTVSAVTEKNLPFFMSKGWRDTLCSCESCTNFYMQRGIAYLVDKEDSIEEYEKIAKQKREKKLEQQEGDETNFLNSLNHVQKIEILSGINDMKKEFQSFLESFDSSKPVTSEDIRSVFENLAKKKKQRLS</sequence>
<dbReference type="InterPro" id="IPR011011">
    <property type="entry name" value="Znf_FYVE_PHD"/>
</dbReference>
<evidence type="ECO:0000313" key="7">
    <source>
        <dbReference type="Proteomes" id="UP000095767"/>
    </source>
</evidence>
<evidence type="ECO:0000259" key="5">
    <source>
        <dbReference type="PROSITE" id="PS51157"/>
    </source>
</evidence>
<dbReference type="CDD" id="cd15542">
    <property type="entry name" value="PHD_UBR7"/>
    <property type="match status" value="1"/>
</dbReference>
<keyword evidence="3" id="KW-0862">Zinc</keyword>
<dbReference type="AlphaFoldDB" id="A0A1E5V460"/>
<dbReference type="GO" id="GO:0008270">
    <property type="term" value="F:zinc ion binding"/>
    <property type="evidence" value="ECO:0007669"/>
    <property type="project" value="UniProtKB-KW"/>
</dbReference>
<dbReference type="PROSITE" id="PS51157">
    <property type="entry name" value="ZF_UBR"/>
    <property type="match status" value="1"/>
</dbReference>
<keyword evidence="7" id="KW-1185">Reference proteome</keyword>
<dbReference type="FunFam" id="3.30.40.10:FF:000439">
    <property type="entry name" value="Putative E3 ubiquitin-protein ligase UBR7"/>
    <property type="match status" value="1"/>
</dbReference>
<evidence type="ECO:0000256" key="1">
    <source>
        <dbReference type="ARBA" id="ARBA00022723"/>
    </source>
</evidence>
<evidence type="ECO:0000313" key="6">
    <source>
        <dbReference type="EMBL" id="OEL19956.1"/>
    </source>
</evidence>
<accession>A0A1E5V460</accession>
<dbReference type="SMART" id="SM00396">
    <property type="entry name" value="ZnF_UBR1"/>
    <property type="match status" value="1"/>
</dbReference>
<dbReference type="SUPFAM" id="SSF57903">
    <property type="entry name" value="FYVE/PHD zinc finger"/>
    <property type="match status" value="1"/>
</dbReference>
<dbReference type="Proteomes" id="UP000095767">
    <property type="component" value="Unassembled WGS sequence"/>
</dbReference>
<dbReference type="InterPro" id="IPR040204">
    <property type="entry name" value="UBR7"/>
</dbReference>
<dbReference type="EMBL" id="LWDX02052040">
    <property type="protein sequence ID" value="OEL19956.1"/>
    <property type="molecule type" value="Genomic_DNA"/>
</dbReference>
<keyword evidence="2" id="KW-0863">Zinc-finger</keyword>
<evidence type="ECO:0000256" key="3">
    <source>
        <dbReference type="ARBA" id="ARBA00022833"/>
    </source>
</evidence>
<dbReference type="InterPro" id="IPR001965">
    <property type="entry name" value="Znf_PHD"/>
</dbReference>
<dbReference type="Gene3D" id="3.30.40.10">
    <property type="entry name" value="Zinc/RING finger domain, C3HC4 (zinc finger)"/>
    <property type="match status" value="1"/>
</dbReference>
<dbReference type="Pfam" id="PF02207">
    <property type="entry name" value="zf-UBR"/>
    <property type="match status" value="1"/>
</dbReference>
<proteinExistence type="predicted"/>
<protein>
    <submittedName>
        <fullName evidence="6">Putative E3 ubiquitin-protein ligase UBR7</fullName>
    </submittedName>
</protein>
<dbReference type="InterPro" id="IPR013083">
    <property type="entry name" value="Znf_RING/FYVE/PHD"/>
</dbReference>